<dbReference type="PROSITE" id="PS51819">
    <property type="entry name" value="VOC"/>
    <property type="match status" value="1"/>
</dbReference>
<dbReference type="Proteomes" id="UP001215231">
    <property type="component" value="Chromosome"/>
</dbReference>
<protein>
    <submittedName>
        <fullName evidence="2">VOC family protein</fullName>
    </submittedName>
</protein>
<evidence type="ECO:0000259" key="1">
    <source>
        <dbReference type="PROSITE" id="PS51819"/>
    </source>
</evidence>
<evidence type="ECO:0000313" key="2">
    <source>
        <dbReference type="EMBL" id="WDE10382.1"/>
    </source>
</evidence>
<dbReference type="Pfam" id="PF00903">
    <property type="entry name" value="Glyoxalase"/>
    <property type="match status" value="1"/>
</dbReference>
<evidence type="ECO:0000313" key="3">
    <source>
        <dbReference type="Proteomes" id="UP001215231"/>
    </source>
</evidence>
<dbReference type="EMBL" id="CP059693">
    <property type="protein sequence ID" value="WDE10382.1"/>
    <property type="molecule type" value="Genomic_DNA"/>
</dbReference>
<dbReference type="InterPro" id="IPR029068">
    <property type="entry name" value="Glyas_Bleomycin-R_OHBP_Dase"/>
</dbReference>
<dbReference type="Gene3D" id="3.10.180.10">
    <property type="entry name" value="2,3-Dihydroxybiphenyl 1,2-Dioxygenase, domain 1"/>
    <property type="match status" value="1"/>
</dbReference>
<organism evidence="2 3">
    <name type="scientific">Thalassomonas haliotis</name>
    <dbReference type="NCBI Taxonomy" id="485448"/>
    <lineage>
        <taxon>Bacteria</taxon>
        <taxon>Pseudomonadati</taxon>
        <taxon>Pseudomonadota</taxon>
        <taxon>Gammaproteobacteria</taxon>
        <taxon>Alteromonadales</taxon>
        <taxon>Colwelliaceae</taxon>
        <taxon>Thalassomonas</taxon>
    </lineage>
</organism>
<keyword evidence="3" id="KW-1185">Reference proteome</keyword>
<name>A0ABY7V9T9_9GAMM</name>
<dbReference type="InterPro" id="IPR037523">
    <property type="entry name" value="VOC_core"/>
</dbReference>
<dbReference type="RefSeq" id="WP_274050417.1">
    <property type="nucleotide sequence ID" value="NZ_CP059693.1"/>
</dbReference>
<gene>
    <name evidence="2" type="ORF">H3N35_19185</name>
</gene>
<dbReference type="SUPFAM" id="SSF54593">
    <property type="entry name" value="Glyoxalase/Bleomycin resistance protein/Dihydroxybiphenyl dioxygenase"/>
    <property type="match status" value="1"/>
</dbReference>
<reference evidence="2 3" key="1">
    <citation type="journal article" date="2022" name="Mar. Drugs">
        <title>Bioassay-Guided Fractionation Leads to the Detection of Cholic Acid Generated by the Rare Thalassomonas sp.</title>
        <authorList>
            <person name="Pheiffer F."/>
            <person name="Schneider Y.K."/>
            <person name="Hansen E.H."/>
            <person name="Andersen J.H."/>
            <person name="Isaksson J."/>
            <person name="Busche T."/>
            <person name="R C."/>
            <person name="Kalinowski J."/>
            <person name="Zyl L.V."/>
            <person name="Trindade M."/>
        </authorList>
    </citation>
    <scope>NUCLEOTIDE SEQUENCE [LARGE SCALE GENOMIC DNA]</scope>
    <source>
        <strain evidence="2 3">A5K-61T</strain>
    </source>
</reference>
<dbReference type="PANTHER" id="PTHR36437:SF2">
    <property type="entry name" value="GLYOXALASE_BLEOMYCIN RESISTANCE PROTEIN_DIOXYGENASE"/>
    <property type="match status" value="1"/>
</dbReference>
<accession>A0ABY7V9T9</accession>
<feature type="domain" description="VOC" evidence="1">
    <location>
        <begin position="1"/>
        <end position="102"/>
    </location>
</feature>
<dbReference type="PANTHER" id="PTHR36437">
    <property type="entry name" value="GLYOXALASE/BLEOMYCIN RESISTANCE PROTEIN/DIOXYGENASE"/>
    <property type="match status" value="1"/>
</dbReference>
<dbReference type="InterPro" id="IPR004360">
    <property type="entry name" value="Glyas_Fos-R_dOase_dom"/>
</dbReference>
<proteinExistence type="predicted"/>
<sequence>MDFYTSVLGFIKKKDIPLGEHKWLTVVSPEEQSGVELLLEPMGFEPAKLYQQSLKEAGISWTSFVVDDIDKEYERLCEQGVKFSIAPREAGTAKIAVFDATW</sequence>